<reference evidence="3 4" key="1">
    <citation type="submission" date="2017-11" db="EMBL/GenBank/DDBJ databases">
        <title>De-novo sequencing of pomegranate (Punica granatum L.) genome.</title>
        <authorList>
            <person name="Akparov Z."/>
            <person name="Amiraslanov A."/>
            <person name="Hajiyeva S."/>
            <person name="Abbasov M."/>
            <person name="Kaur K."/>
            <person name="Hamwieh A."/>
            <person name="Solovyev V."/>
            <person name="Salamov A."/>
            <person name="Braich B."/>
            <person name="Kosarev P."/>
            <person name="Mahmoud A."/>
            <person name="Hajiyev E."/>
            <person name="Babayeva S."/>
            <person name="Izzatullayeva V."/>
            <person name="Mammadov A."/>
            <person name="Mammadov A."/>
            <person name="Sharifova S."/>
            <person name="Ojaghi J."/>
            <person name="Eynullazada K."/>
            <person name="Bayramov B."/>
            <person name="Abdulazimova A."/>
            <person name="Shahmuradov I."/>
        </authorList>
    </citation>
    <scope>NUCLEOTIDE SEQUENCE [LARGE SCALE GENOMIC DNA]</scope>
    <source>
        <strain evidence="4">cv. AG2017</strain>
        <tissue evidence="3">Leaf</tissue>
    </source>
</reference>
<keyword evidence="2" id="KW-0812">Transmembrane</keyword>
<gene>
    <name evidence="3" type="ORF">CRG98_047170</name>
</gene>
<keyword evidence="4" id="KW-1185">Reference proteome</keyword>
<evidence type="ECO:0000256" key="2">
    <source>
        <dbReference type="SAM" id="Phobius"/>
    </source>
</evidence>
<organism evidence="3 4">
    <name type="scientific">Punica granatum</name>
    <name type="common">Pomegranate</name>
    <dbReference type="NCBI Taxonomy" id="22663"/>
    <lineage>
        <taxon>Eukaryota</taxon>
        <taxon>Viridiplantae</taxon>
        <taxon>Streptophyta</taxon>
        <taxon>Embryophyta</taxon>
        <taxon>Tracheophyta</taxon>
        <taxon>Spermatophyta</taxon>
        <taxon>Magnoliopsida</taxon>
        <taxon>eudicotyledons</taxon>
        <taxon>Gunneridae</taxon>
        <taxon>Pentapetalae</taxon>
        <taxon>rosids</taxon>
        <taxon>malvids</taxon>
        <taxon>Myrtales</taxon>
        <taxon>Lythraceae</taxon>
        <taxon>Punica</taxon>
    </lineage>
</organism>
<keyword evidence="2" id="KW-1133">Transmembrane helix</keyword>
<evidence type="ECO:0000313" key="4">
    <source>
        <dbReference type="Proteomes" id="UP000233551"/>
    </source>
</evidence>
<feature type="compositionally biased region" description="Gly residues" evidence="1">
    <location>
        <begin position="28"/>
        <end position="52"/>
    </location>
</feature>
<name>A0A2I0HL44_PUNGR</name>
<dbReference type="Proteomes" id="UP000233551">
    <property type="component" value="Unassembled WGS sequence"/>
</dbReference>
<evidence type="ECO:0000313" key="3">
    <source>
        <dbReference type="EMBL" id="PKI32439.1"/>
    </source>
</evidence>
<comment type="caution">
    <text evidence="3">The sequence shown here is derived from an EMBL/GenBank/DDBJ whole genome shotgun (WGS) entry which is preliminary data.</text>
</comment>
<dbReference type="AlphaFoldDB" id="A0A2I0HL44"/>
<proteinExistence type="predicted"/>
<feature type="region of interest" description="Disordered" evidence="1">
    <location>
        <begin position="28"/>
        <end position="56"/>
    </location>
</feature>
<accession>A0A2I0HL44</accession>
<keyword evidence="2" id="KW-0472">Membrane</keyword>
<dbReference type="EMBL" id="PGOL01007648">
    <property type="protein sequence ID" value="PKI32439.1"/>
    <property type="molecule type" value="Genomic_DNA"/>
</dbReference>
<sequence>MYDDGGGGGQYWPDGGFLGGGGVGGGRAGGGGGGRAGGGGQGDGGGGGGGAPVHGLHFSAPGTVSSSFLVSEPLITGAEHTRTKTMNKAIAIGGLGLALIFNLLGVCQ</sequence>
<protein>
    <submittedName>
        <fullName evidence="3">Uncharacterized protein</fullName>
    </submittedName>
</protein>
<feature type="transmembrane region" description="Helical" evidence="2">
    <location>
        <begin position="89"/>
        <end position="106"/>
    </location>
</feature>
<evidence type="ECO:0000256" key="1">
    <source>
        <dbReference type="SAM" id="MobiDB-lite"/>
    </source>
</evidence>